<evidence type="ECO:0000256" key="5">
    <source>
        <dbReference type="ARBA" id="ARBA00022989"/>
    </source>
</evidence>
<dbReference type="PROSITE" id="PS50835">
    <property type="entry name" value="IG_LIKE"/>
    <property type="match status" value="2"/>
</dbReference>
<dbReference type="Pfam" id="PF07686">
    <property type="entry name" value="V-set"/>
    <property type="match status" value="1"/>
</dbReference>
<dbReference type="FunFam" id="2.60.40.10:FF:000142">
    <property type="entry name" value="V-set domain-containing T-cell activation inhibitor 1"/>
    <property type="match status" value="1"/>
</dbReference>
<evidence type="ECO:0000256" key="11">
    <source>
        <dbReference type="SAM" id="MobiDB-lite"/>
    </source>
</evidence>
<dbReference type="InterPro" id="IPR013783">
    <property type="entry name" value="Ig-like_fold"/>
</dbReference>
<feature type="compositionally biased region" description="Basic and acidic residues" evidence="11">
    <location>
        <begin position="360"/>
        <end position="373"/>
    </location>
</feature>
<dbReference type="InterPro" id="IPR003599">
    <property type="entry name" value="Ig_sub"/>
</dbReference>
<evidence type="ECO:0000256" key="3">
    <source>
        <dbReference type="ARBA" id="ARBA00022692"/>
    </source>
</evidence>
<dbReference type="InterPro" id="IPR013106">
    <property type="entry name" value="Ig_V-set"/>
</dbReference>
<keyword evidence="4 13" id="KW-0732">Signal</keyword>
<keyword evidence="5 12" id="KW-1133">Transmembrane helix</keyword>
<organism evidence="15 16">
    <name type="scientific">Gasterosteus aculeatus aculeatus</name>
    <name type="common">three-spined stickleback</name>
    <dbReference type="NCBI Taxonomy" id="481459"/>
    <lineage>
        <taxon>Eukaryota</taxon>
        <taxon>Metazoa</taxon>
        <taxon>Chordata</taxon>
        <taxon>Craniata</taxon>
        <taxon>Vertebrata</taxon>
        <taxon>Euteleostomi</taxon>
        <taxon>Actinopterygii</taxon>
        <taxon>Neopterygii</taxon>
        <taxon>Teleostei</taxon>
        <taxon>Neoteleostei</taxon>
        <taxon>Acanthomorphata</taxon>
        <taxon>Eupercaria</taxon>
        <taxon>Perciformes</taxon>
        <taxon>Cottioidei</taxon>
        <taxon>Gasterosteales</taxon>
        <taxon>Gasterosteidae</taxon>
        <taxon>Gasterosteus</taxon>
    </lineage>
</organism>
<feature type="domain" description="Ig-like" evidence="14">
    <location>
        <begin position="36"/>
        <end position="119"/>
    </location>
</feature>
<reference evidence="15 16" key="1">
    <citation type="journal article" date="2021" name="G3 (Bethesda)">
        <title>Improved contiguity of the threespine stickleback genome using long-read sequencing.</title>
        <authorList>
            <person name="Nath S."/>
            <person name="Shaw D.E."/>
            <person name="White M.A."/>
        </authorList>
    </citation>
    <scope>NUCLEOTIDE SEQUENCE [LARGE SCALE GENOMIC DNA]</scope>
    <source>
        <strain evidence="15 16">Lake Benthic</strain>
    </source>
</reference>
<dbReference type="GO" id="GO:0042130">
    <property type="term" value="P:negative regulation of T cell proliferation"/>
    <property type="evidence" value="ECO:0007669"/>
    <property type="project" value="TreeGrafter"/>
</dbReference>
<evidence type="ECO:0000259" key="14">
    <source>
        <dbReference type="PROSITE" id="PS50835"/>
    </source>
</evidence>
<dbReference type="SMART" id="SM00406">
    <property type="entry name" value="IGv"/>
    <property type="match status" value="2"/>
</dbReference>
<dbReference type="GO" id="GO:0042102">
    <property type="term" value="P:positive regulation of T cell proliferation"/>
    <property type="evidence" value="ECO:0007669"/>
    <property type="project" value="TreeGrafter"/>
</dbReference>
<dbReference type="GO" id="GO:0071222">
    <property type="term" value="P:cellular response to lipopolysaccharide"/>
    <property type="evidence" value="ECO:0007669"/>
    <property type="project" value="TreeGrafter"/>
</dbReference>
<dbReference type="CDD" id="cd00096">
    <property type="entry name" value="Ig"/>
    <property type="match status" value="1"/>
</dbReference>
<dbReference type="GO" id="GO:0007166">
    <property type="term" value="P:cell surface receptor signaling pathway"/>
    <property type="evidence" value="ECO:0007669"/>
    <property type="project" value="TreeGrafter"/>
</dbReference>
<evidence type="ECO:0000256" key="10">
    <source>
        <dbReference type="ARBA" id="ARBA00023319"/>
    </source>
</evidence>
<dbReference type="GO" id="GO:0009897">
    <property type="term" value="C:external side of plasma membrane"/>
    <property type="evidence" value="ECO:0007669"/>
    <property type="project" value="TreeGrafter"/>
</dbReference>
<keyword evidence="10" id="KW-0393">Immunoglobulin domain</keyword>
<protein>
    <recommendedName>
        <fullName evidence="14">Ig-like domain-containing protein</fullName>
    </recommendedName>
</protein>
<feature type="domain" description="Ig-like" evidence="14">
    <location>
        <begin position="170"/>
        <end position="300"/>
    </location>
</feature>
<evidence type="ECO:0000256" key="6">
    <source>
        <dbReference type="ARBA" id="ARBA00023136"/>
    </source>
</evidence>
<dbReference type="PANTHER" id="PTHR25466:SF14">
    <property type="entry name" value="BUTYROPHILIN SUBFAMILY 2 MEMBER A2-LIKE-RELATED"/>
    <property type="match status" value="1"/>
</dbReference>
<evidence type="ECO:0000256" key="7">
    <source>
        <dbReference type="ARBA" id="ARBA00023157"/>
    </source>
</evidence>
<dbReference type="AlphaFoldDB" id="A0AAQ4R0K0"/>
<keyword evidence="9" id="KW-0325">Glycoprotein</keyword>
<dbReference type="GO" id="GO:0006955">
    <property type="term" value="P:immune response"/>
    <property type="evidence" value="ECO:0007669"/>
    <property type="project" value="TreeGrafter"/>
</dbReference>
<evidence type="ECO:0000256" key="8">
    <source>
        <dbReference type="ARBA" id="ARBA00023170"/>
    </source>
</evidence>
<evidence type="ECO:0000256" key="12">
    <source>
        <dbReference type="SAM" id="Phobius"/>
    </source>
</evidence>
<dbReference type="SUPFAM" id="SSF48726">
    <property type="entry name" value="Immunoglobulin"/>
    <property type="match status" value="2"/>
</dbReference>
<comment type="subcellular location">
    <subcellularLocation>
        <location evidence="1">Cell membrane</location>
        <topology evidence="1">Single-pass type I membrane protein</topology>
    </subcellularLocation>
</comment>
<dbReference type="InterPro" id="IPR036179">
    <property type="entry name" value="Ig-like_dom_sf"/>
</dbReference>
<dbReference type="GO" id="GO:0031295">
    <property type="term" value="P:T cell costimulation"/>
    <property type="evidence" value="ECO:0007669"/>
    <property type="project" value="TreeGrafter"/>
</dbReference>
<evidence type="ECO:0000256" key="9">
    <source>
        <dbReference type="ARBA" id="ARBA00023180"/>
    </source>
</evidence>
<feature type="signal peptide" evidence="13">
    <location>
        <begin position="1"/>
        <end position="21"/>
    </location>
</feature>
<keyword evidence="7" id="KW-1015">Disulfide bond</keyword>
<keyword evidence="6 12" id="KW-0472">Membrane</keyword>
<reference evidence="15" key="2">
    <citation type="submission" date="2025-08" db="UniProtKB">
        <authorList>
            <consortium name="Ensembl"/>
        </authorList>
    </citation>
    <scope>IDENTIFICATION</scope>
</reference>
<keyword evidence="3 12" id="KW-0812">Transmembrane</keyword>
<feature type="region of interest" description="Disordered" evidence="11">
    <location>
        <begin position="345"/>
        <end position="399"/>
    </location>
</feature>
<dbReference type="SMART" id="SM00409">
    <property type="entry name" value="IG"/>
    <property type="match status" value="2"/>
</dbReference>
<keyword evidence="2" id="KW-1003">Cell membrane</keyword>
<evidence type="ECO:0000256" key="13">
    <source>
        <dbReference type="SAM" id="SignalP"/>
    </source>
</evidence>
<dbReference type="PANTHER" id="PTHR25466">
    <property type="entry name" value="T-LYMPHOCYTE ACTIVATION ANTIGEN"/>
    <property type="match status" value="1"/>
</dbReference>
<evidence type="ECO:0000256" key="2">
    <source>
        <dbReference type="ARBA" id="ARBA00022475"/>
    </source>
</evidence>
<evidence type="ECO:0000256" key="1">
    <source>
        <dbReference type="ARBA" id="ARBA00004251"/>
    </source>
</evidence>
<dbReference type="Ensembl" id="ENSGACT00000060858.1">
    <property type="protein sequence ID" value="ENSGACP00000057099.1"/>
    <property type="gene ID" value="ENSGACG00000029031.1"/>
</dbReference>
<evidence type="ECO:0000313" key="16">
    <source>
        <dbReference type="Proteomes" id="UP000007635"/>
    </source>
</evidence>
<dbReference type="InterPro" id="IPR051713">
    <property type="entry name" value="T-cell_Activation_Regulation"/>
</dbReference>
<dbReference type="GeneTree" id="ENSGT01050000244843"/>
<feature type="chain" id="PRO_5042908577" description="Ig-like domain-containing protein" evidence="13">
    <location>
        <begin position="22"/>
        <end position="399"/>
    </location>
</feature>
<evidence type="ECO:0000313" key="15">
    <source>
        <dbReference type="Ensembl" id="ENSGACP00000057099.1"/>
    </source>
</evidence>
<proteinExistence type="predicted"/>
<dbReference type="Gene3D" id="2.60.40.10">
    <property type="entry name" value="Immunoglobulins"/>
    <property type="match status" value="3"/>
</dbReference>
<feature type="transmembrane region" description="Helical" evidence="12">
    <location>
        <begin position="316"/>
        <end position="339"/>
    </location>
</feature>
<name>A0AAQ4R0K0_GASAC</name>
<dbReference type="InterPro" id="IPR007110">
    <property type="entry name" value="Ig-like_dom"/>
</dbReference>
<evidence type="ECO:0000256" key="4">
    <source>
        <dbReference type="ARBA" id="ARBA00022729"/>
    </source>
</evidence>
<keyword evidence="16" id="KW-1185">Reference proteome</keyword>
<dbReference type="Proteomes" id="UP000007635">
    <property type="component" value="Chromosome XXI"/>
</dbReference>
<reference evidence="15" key="3">
    <citation type="submission" date="2025-09" db="UniProtKB">
        <authorList>
            <consortium name="Ensembl"/>
        </authorList>
    </citation>
    <scope>IDENTIFICATION</scope>
</reference>
<accession>A0AAQ4R0K0</accession>
<keyword evidence="8" id="KW-0675">Receptor</keyword>
<sequence>MFACGRVVFLVVVTFLRTVQASTDAVPCVAMETCLLPCKFSPGGDLVVHWIQEKTKHNVHSFYHDQNQLGAQDPSFRGRTALFQDQIFGGNASLRLTGVTIQDQGLYKCYTGTNERTMEVFIHLQVNAPVRRVDIQQAEDSITCSSEGIYPQPGLTWSTRPPSNRSLWSPTVQQTAQQLFSISSSVPNPAADLDYICTVSGGGTKRTATWARPTSISGSESGTTIPCASLPAPHTSLTWRFNHSHTILKQNGSSSKVSDGWTQHVEISTESTDLTLKDLSSAQEGIYTCELSNSEETYVANTFLRVQTSPGSGSNAAGSIAVAAVILSLVVLVVVFIFIRNKKKKKEKEKEQEQETTGSPEEKESMNREKEDNPPETQQDGEDEGTPEANEGTSVSTEA</sequence>